<dbReference type="FunCoup" id="A0A7M7H4J3">
    <property type="interactions" value="9"/>
</dbReference>
<accession>A0A7M7H4J3</accession>
<evidence type="ECO:0000256" key="4">
    <source>
        <dbReference type="ARBA" id="ARBA00022989"/>
    </source>
</evidence>
<name>A0A7M7H4J3_NASVI</name>
<dbReference type="PANTHER" id="PTHR11003:SF331">
    <property type="entry name" value="OPEN RECTIFIER POTASSIUM CHANNEL PROTEIN 1"/>
    <property type="match status" value="1"/>
</dbReference>
<keyword evidence="3 8" id="KW-0812">Transmembrane</keyword>
<comment type="subcellular location">
    <subcellularLocation>
        <location evidence="1">Membrane</location>
        <topology evidence="1">Multi-pass membrane protein</topology>
    </subcellularLocation>
</comment>
<feature type="transmembrane region" description="Helical" evidence="10">
    <location>
        <begin position="6"/>
        <end position="27"/>
    </location>
</feature>
<evidence type="ECO:0000256" key="5">
    <source>
        <dbReference type="ARBA" id="ARBA00023065"/>
    </source>
</evidence>
<feature type="compositionally biased region" description="Polar residues" evidence="9">
    <location>
        <begin position="578"/>
        <end position="592"/>
    </location>
</feature>
<dbReference type="GO" id="GO:0005886">
    <property type="term" value="C:plasma membrane"/>
    <property type="evidence" value="ECO:0007669"/>
    <property type="project" value="TreeGrafter"/>
</dbReference>
<feature type="compositionally biased region" description="Basic and acidic residues" evidence="9">
    <location>
        <begin position="1122"/>
        <end position="1157"/>
    </location>
</feature>
<keyword evidence="13" id="KW-1185">Reference proteome</keyword>
<reference evidence="12" key="1">
    <citation type="submission" date="2021-01" db="UniProtKB">
        <authorList>
            <consortium name="EnsemblMetazoa"/>
        </authorList>
    </citation>
    <scope>IDENTIFICATION</scope>
</reference>
<keyword evidence="4 10" id="KW-1133">Transmembrane helix</keyword>
<organism evidence="12 13">
    <name type="scientific">Nasonia vitripennis</name>
    <name type="common">Parasitic wasp</name>
    <dbReference type="NCBI Taxonomy" id="7425"/>
    <lineage>
        <taxon>Eukaryota</taxon>
        <taxon>Metazoa</taxon>
        <taxon>Ecdysozoa</taxon>
        <taxon>Arthropoda</taxon>
        <taxon>Hexapoda</taxon>
        <taxon>Insecta</taxon>
        <taxon>Pterygota</taxon>
        <taxon>Neoptera</taxon>
        <taxon>Endopterygota</taxon>
        <taxon>Hymenoptera</taxon>
        <taxon>Apocrita</taxon>
        <taxon>Proctotrupomorpha</taxon>
        <taxon>Chalcidoidea</taxon>
        <taxon>Pteromalidae</taxon>
        <taxon>Pteromalinae</taxon>
        <taxon>Nasonia</taxon>
    </lineage>
</organism>
<dbReference type="OrthoDB" id="297496at2759"/>
<proteinExistence type="inferred from homology"/>
<feature type="region of interest" description="Disordered" evidence="9">
    <location>
        <begin position="1060"/>
        <end position="1157"/>
    </location>
</feature>
<dbReference type="KEGG" id="nvi:100121518"/>
<evidence type="ECO:0000313" key="13">
    <source>
        <dbReference type="Proteomes" id="UP000002358"/>
    </source>
</evidence>
<feature type="region of interest" description="Disordered" evidence="9">
    <location>
        <begin position="923"/>
        <end position="1045"/>
    </location>
</feature>
<feature type="compositionally biased region" description="Polar residues" evidence="9">
    <location>
        <begin position="932"/>
        <end position="945"/>
    </location>
</feature>
<feature type="region of interest" description="Disordered" evidence="9">
    <location>
        <begin position="576"/>
        <end position="600"/>
    </location>
</feature>
<dbReference type="SMR" id="A0A7M7H4J3"/>
<evidence type="ECO:0000256" key="6">
    <source>
        <dbReference type="ARBA" id="ARBA00023136"/>
    </source>
</evidence>
<evidence type="ECO:0000256" key="1">
    <source>
        <dbReference type="ARBA" id="ARBA00004141"/>
    </source>
</evidence>
<evidence type="ECO:0000256" key="8">
    <source>
        <dbReference type="RuleBase" id="RU003857"/>
    </source>
</evidence>
<feature type="transmembrane region" description="Helical" evidence="10">
    <location>
        <begin position="123"/>
        <end position="152"/>
    </location>
</feature>
<dbReference type="AlphaFoldDB" id="A0A7M7H4J3"/>
<feature type="compositionally biased region" description="Polar residues" evidence="9">
    <location>
        <begin position="751"/>
        <end position="762"/>
    </location>
</feature>
<evidence type="ECO:0000259" key="11">
    <source>
        <dbReference type="Pfam" id="PF07885"/>
    </source>
</evidence>
<comment type="similarity">
    <text evidence="8">Belongs to the two pore domain potassium channel (TC 1.A.1.8) family.</text>
</comment>
<feature type="transmembrane region" description="Helical" evidence="10">
    <location>
        <begin position="184"/>
        <end position="202"/>
    </location>
</feature>
<keyword evidence="2 8" id="KW-0813">Transport</keyword>
<feature type="compositionally biased region" description="Low complexity" evidence="9">
    <location>
        <begin position="955"/>
        <end position="968"/>
    </location>
</feature>
<keyword evidence="5 8" id="KW-0406">Ion transport</keyword>
<dbReference type="SUPFAM" id="SSF81324">
    <property type="entry name" value="Voltage-gated potassium channels"/>
    <property type="match status" value="2"/>
</dbReference>
<dbReference type="PRINTS" id="PR01333">
    <property type="entry name" value="2POREKCHANEL"/>
</dbReference>
<dbReference type="PANTHER" id="PTHR11003">
    <property type="entry name" value="POTASSIUM CHANNEL, SUBFAMILY K"/>
    <property type="match status" value="1"/>
</dbReference>
<dbReference type="OMA" id="FVMFIFF"/>
<evidence type="ECO:0000256" key="9">
    <source>
        <dbReference type="SAM" id="MobiDB-lite"/>
    </source>
</evidence>
<protein>
    <recommendedName>
        <fullName evidence="11">Potassium channel domain-containing protein</fullName>
    </recommendedName>
</protein>
<evidence type="ECO:0000256" key="3">
    <source>
        <dbReference type="ARBA" id="ARBA00022692"/>
    </source>
</evidence>
<evidence type="ECO:0000313" key="12">
    <source>
        <dbReference type="EnsemblMetazoa" id="XP_008203851"/>
    </source>
</evidence>
<feature type="region of interest" description="Disordered" evidence="9">
    <location>
        <begin position="727"/>
        <end position="770"/>
    </location>
</feature>
<dbReference type="Gene3D" id="1.10.287.70">
    <property type="match status" value="1"/>
</dbReference>
<evidence type="ECO:0000256" key="2">
    <source>
        <dbReference type="ARBA" id="ARBA00022448"/>
    </source>
</evidence>
<dbReference type="InterPro" id="IPR003280">
    <property type="entry name" value="2pore_dom_K_chnl"/>
</dbReference>
<evidence type="ECO:0000256" key="7">
    <source>
        <dbReference type="ARBA" id="ARBA00023303"/>
    </source>
</evidence>
<feature type="compositionally biased region" description="Low complexity" evidence="9">
    <location>
        <begin position="981"/>
        <end position="991"/>
    </location>
</feature>
<dbReference type="InParanoid" id="A0A7M7H4J3"/>
<evidence type="ECO:0000256" key="10">
    <source>
        <dbReference type="SAM" id="Phobius"/>
    </source>
</evidence>
<dbReference type="InterPro" id="IPR013099">
    <property type="entry name" value="K_chnl_dom"/>
</dbReference>
<feature type="domain" description="Potassium channel" evidence="11">
    <location>
        <begin position="185"/>
        <end position="272"/>
    </location>
</feature>
<dbReference type="GO" id="GO:0022841">
    <property type="term" value="F:potassium ion leak channel activity"/>
    <property type="evidence" value="ECO:0007669"/>
    <property type="project" value="TreeGrafter"/>
</dbReference>
<sequence length="1157" mass="128143">MSKKQWLVLLMLFLVYLLLGASIFYHIESRLEIEKVRIAKEERLEINDLLSKHYSPSGGHDQHEILDRITKYCGKSVHNYTEGETDPLKWDFYNSFYFAYTVVSTIGYGNLAPTNELGRLLMIFYALIGIPINGILLAQLGEFFGQVFVTAVRKYKSYKKNQNDYSKKSLGSLEKRRAGLAMQIFMYLIPGFVMFIFFPAFLFSHYEGWTYDEAVYYAFVTLTTIGFGDYVAGQDNTKGSGVWFGLYKTFLICWISFGLGYIVMIMTFIGRGMTSKKIARLEHKLAVKLKHTQSKIWQEFNEDVNYLRRVFNELQLSKVKRVYVDEYDYDTPPPQFPRSSSFPNLRELVYGGLEPPTPPHPRRRANSEVVPMEAQVARVVSETDLQRIDKHATFASHAMVQPAELLARLVNVLGYIPPPDDDEMAPNTVDNTCNGGVQGFSEKEILASEATPWSPEPNTKWKLGGDDIKPCRSRATSEVRLDRPEMFLQPNACEWTWSGPSASSKIQEIMRARKSAPPEAKEAATKSRFLSLGLGLPKPGLSKNLLPRWMRQLNGKKPSVDHSMSVNDVEASGMDIESASQPQTPGGRNTITGAAPERRNSYSRPYFTHTGGELAGSNLLEETSLADFLRALTALHSRVGAVPDEFSATVGRKSGPQRKLGTASLTPPKLPSLLTLFSPPAGHSQSQQNTITAAQAPYNPGARRFSLRTAESSGTSTPMYQRRATQAAQAIPRPGRRFSLRPVATPLGTPPQYNSYSSNPNQVDDRPSPPPYSMEPFVMDCPKKPLVQMEGAPGVSSPVAAPAPITGHRRFSLRPAQIGVPPAPSSSSVAASGAVAAAISKAAVSQPAKAIPRWKAGLLQRQISQKNMQRRVRAFSLSDVHSEESDRSIGISPLALHDNARTITSVQGQKLTAPKTVTIVSPDLSRTKSEFQRQSADDSGTNPFASRTFRRYNSDIESVSSRSSSHSSKSLDKDAPGAKDSSSSSSSSNSRKSSDESISAKKHKQPLTTWKVTSYDDYKWDFPPTEGFEEPKKEEPPAPVTPNDDILAAIVKESDIVTRRLSAESNSSKVAAEAARKASTTSRRSLRDDELQASASRKPSIVSIEPWAEAQRRKSSTSRSLVEVRVDKPEAQPEVRIDVPDDKTFDSNTRHSSVDRK</sequence>
<dbReference type="EnsemblMetazoa" id="XM_008205629">
    <property type="protein sequence ID" value="XP_008203851"/>
    <property type="gene ID" value="LOC100121518"/>
</dbReference>
<feature type="transmembrane region" description="Helical" evidence="10">
    <location>
        <begin position="214"/>
        <end position="232"/>
    </location>
</feature>
<dbReference type="GO" id="GO:0030322">
    <property type="term" value="P:stabilization of membrane potential"/>
    <property type="evidence" value="ECO:0007669"/>
    <property type="project" value="TreeGrafter"/>
</dbReference>
<dbReference type="Pfam" id="PF07885">
    <property type="entry name" value="Ion_trans_2"/>
    <property type="match status" value="2"/>
</dbReference>
<feature type="transmembrane region" description="Helical" evidence="10">
    <location>
        <begin position="92"/>
        <end position="111"/>
    </location>
</feature>
<feature type="domain" description="Potassium channel" evidence="11">
    <location>
        <begin position="84"/>
        <end position="144"/>
    </location>
</feature>
<dbReference type="GO" id="GO:0015271">
    <property type="term" value="F:outward rectifier potassium channel activity"/>
    <property type="evidence" value="ECO:0007669"/>
    <property type="project" value="TreeGrafter"/>
</dbReference>
<keyword evidence="7 8" id="KW-0407">Ion channel</keyword>
<keyword evidence="6 10" id="KW-0472">Membrane</keyword>
<dbReference type="Proteomes" id="UP000002358">
    <property type="component" value="Chromosome 3"/>
</dbReference>
<feature type="transmembrane region" description="Helical" evidence="10">
    <location>
        <begin position="244"/>
        <end position="269"/>
    </location>
</feature>
<gene>
    <name evidence="12" type="primary">100121518</name>
</gene>